<accession>A0A084U4A1</accession>
<evidence type="ECO:0000256" key="1">
    <source>
        <dbReference type="ARBA" id="ARBA00004651"/>
    </source>
</evidence>
<protein>
    <submittedName>
        <fullName evidence="9">ABC Fe3+-siderophore transporter permease subunit</fullName>
    </submittedName>
</protein>
<dbReference type="Pfam" id="PF01032">
    <property type="entry name" value="FecCD"/>
    <property type="match status" value="1"/>
</dbReference>
<dbReference type="InterPro" id="IPR037294">
    <property type="entry name" value="ABC_BtuC-like"/>
</dbReference>
<dbReference type="Proteomes" id="UP000028523">
    <property type="component" value="Unassembled WGS sequence"/>
</dbReference>
<organism evidence="9 10">
    <name type="scientific">Malacoplasma iowae DK-CPA</name>
    <dbReference type="NCBI Taxonomy" id="1394179"/>
    <lineage>
        <taxon>Bacteria</taxon>
        <taxon>Bacillati</taxon>
        <taxon>Mycoplasmatota</taxon>
        <taxon>Mycoplasmoidales</taxon>
        <taxon>Mycoplasmoidaceae</taxon>
        <taxon>Malacoplasma</taxon>
    </lineage>
</organism>
<feature type="transmembrane region" description="Helical" evidence="8">
    <location>
        <begin position="224"/>
        <end position="246"/>
    </location>
</feature>
<dbReference type="InterPro" id="IPR000522">
    <property type="entry name" value="ABC_transptr_permease_BtuC"/>
</dbReference>
<dbReference type="AlphaFoldDB" id="A0A084U4A1"/>
<evidence type="ECO:0000256" key="5">
    <source>
        <dbReference type="ARBA" id="ARBA00022692"/>
    </source>
</evidence>
<dbReference type="Gene3D" id="1.10.3470.10">
    <property type="entry name" value="ABC transporter involved in vitamin B12 uptake, BtuC"/>
    <property type="match status" value="1"/>
</dbReference>
<gene>
    <name evidence="9" type="ORF">P271_649</name>
</gene>
<dbReference type="SUPFAM" id="SSF81345">
    <property type="entry name" value="ABC transporter involved in vitamin B12 uptake, BtuC"/>
    <property type="match status" value="1"/>
</dbReference>
<dbReference type="EMBL" id="AWQU01000063">
    <property type="protein sequence ID" value="KFB07787.1"/>
    <property type="molecule type" value="Genomic_DNA"/>
</dbReference>
<dbReference type="GO" id="GO:0033214">
    <property type="term" value="P:siderophore-iron import into cell"/>
    <property type="evidence" value="ECO:0007669"/>
    <property type="project" value="TreeGrafter"/>
</dbReference>
<name>A0A084U4A1_MALIO</name>
<keyword evidence="3" id="KW-0813">Transport</keyword>
<evidence type="ECO:0000256" key="6">
    <source>
        <dbReference type="ARBA" id="ARBA00022989"/>
    </source>
</evidence>
<comment type="caution">
    <text evidence="9">The sequence shown here is derived from an EMBL/GenBank/DDBJ whole genome shotgun (WGS) entry which is preliminary data.</text>
</comment>
<dbReference type="GO" id="GO:0022857">
    <property type="term" value="F:transmembrane transporter activity"/>
    <property type="evidence" value="ECO:0007669"/>
    <property type="project" value="InterPro"/>
</dbReference>
<keyword evidence="6 8" id="KW-1133">Transmembrane helix</keyword>
<dbReference type="PANTHER" id="PTHR30472:SF19">
    <property type="entry name" value="PETROBACTIN IMPORT SYSTEM PERMEASE PROTEIN YCLO"/>
    <property type="match status" value="1"/>
</dbReference>
<evidence type="ECO:0000256" key="2">
    <source>
        <dbReference type="ARBA" id="ARBA00007935"/>
    </source>
</evidence>
<feature type="transmembrane region" description="Helical" evidence="8">
    <location>
        <begin position="86"/>
        <end position="108"/>
    </location>
</feature>
<keyword evidence="4" id="KW-1003">Cell membrane</keyword>
<feature type="transmembrane region" description="Helical" evidence="8">
    <location>
        <begin position="192"/>
        <end position="212"/>
    </location>
</feature>
<feature type="transmembrane region" description="Helical" evidence="8">
    <location>
        <begin position="120"/>
        <end position="140"/>
    </location>
</feature>
<evidence type="ECO:0000256" key="8">
    <source>
        <dbReference type="SAM" id="Phobius"/>
    </source>
</evidence>
<sequence>MILKNKNISLKFHFKETNKNNKFVILNYLVSVFLWMLIFVFCFFFQTNNFLLPTKNYLIQLISCALCGFIIPFSGSSMQGVTRNELAGPTTLGFLPLTTTSLVIYLLIDKAFPNVLNIYVEYFINLFLAIFSIGIIYLIAKKSKKKFFLILMGLMFGVLIGAINSLLVYLLPNFQISYSPFLGNLQIRTDEIYIYSSMAFNIVGLLMILIVGRKITIIQNNDDLASSLGINVKRIFLISSFGSILISIGSTLLIGSIVGIAIVFPIIVRKILRKNNFYTCSFLSSIWTSTLLIISCMLNYRFGYGLNFFCMFIIAPIFLYVVSRKKF</sequence>
<feature type="transmembrane region" description="Helical" evidence="8">
    <location>
        <begin position="57"/>
        <end position="74"/>
    </location>
</feature>
<dbReference type="PANTHER" id="PTHR30472">
    <property type="entry name" value="FERRIC ENTEROBACTIN TRANSPORT SYSTEM PERMEASE PROTEIN"/>
    <property type="match status" value="1"/>
</dbReference>
<keyword evidence="10" id="KW-1185">Reference proteome</keyword>
<feature type="transmembrane region" description="Helical" evidence="8">
    <location>
        <begin position="306"/>
        <end position="323"/>
    </location>
</feature>
<evidence type="ECO:0000256" key="3">
    <source>
        <dbReference type="ARBA" id="ARBA00022448"/>
    </source>
</evidence>
<comment type="similarity">
    <text evidence="2">Belongs to the binding-protein-dependent transport system permease family. FecCD subfamily.</text>
</comment>
<feature type="transmembrane region" description="Helical" evidence="8">
    <location>
        <begin position="21"/>
        <end position="45"/>
    </location>
</feature>
<keyword evidence="7 8" id="KW-0472">Membrane</keyword>
<reference evidence="9 10" key="1">
    <citation type="journal article" date="2014" name="PLoS ONE">
        <title>Reduction of Hydrogen Peroxide Accumulation and Toxicity by a Catalase from Mycoplasma iowae.</title>
        <authorList>
            <person name="Pritchard R.E."/>
            <person name="Prassinos A.J."/>
            <person name="Osborne J.D."/>
            <person name="Raviv Z."/>
            <person name="Balish M.F."/>
        </authorList>
    </citation>
    <scope>NUCLEOTIDE SEQUENCE [LARGE SCALE GENOMIC DNA]</scope>
    <source>
        <strain evidence="9 10">DK-CPA</strain>
    </source>
</reference>
<comment type="subcellular location">
    <subcellularLocation>
        <location evidence="1">Cell membrane</location>
        <topology evidence="1">Multi-pass membrane protein</topology>
    </subcellularLocation>
</comment>
<feature type="transmembrane region" description="Helical" evidence="8">
    <location>
        <begin position="147"/>
        <end position="172"/>
    </location>
</feature>
<proteinExistence type="inferred from homology"/>
<keyword evidence="5 8" id="KW-0812">Transmembrane</keyword>
<evidence type="ECO:0000256" key="7">
    <source>
        <dbReference type="ARBA" id="ARBA00023136"/>
    </source>
</evidence>
<evidence type="ECO:0000256" key="4">
    <source>
        <dbReference type="ARBA" id="ARBA00022475"/>
    </source>
</evidence>
<evidence type="ECO:0000313" key="10">
    <source>
        <dbReference type="Proteomes" id="UP000028523"/>
    </source>
</evidence>
<dbReference type="GO" id="GO:0005886">
    <property type="term" value="C:plasma membrane"/>
    <property type="evidence" value="ECO:0007669"/>
    <property type="project" value="UniProtKB-SubCell"/>
</dbReference>
<evidence type="ECO:0000313" key="9">
    <source>
        <dbReference type="EMBL" id="KFB07787.1"/>
    </source>
</evidence>